<gene>
    <name evidence="1" type="ORF">DSAG12_02079</name>
</gene>
<dbReference type="GO" id="GO:0016020">
    <property type="term" value="C:membrane"/>
    <property type="evidence" value="ECO:0007669"/>
    <property type="project" value="InterPro"/>
</dbReference>
<reference evidence="1 2" key="2">
    <citation type="journal article" date="2024" name="Int. J. Syst. Evol. Microbiol.">
        <title>Promethearchaeum syntrophicum gen. nov., sp. nov., an anaerobic, obligately syntrophic archaeon, the first isolate of the lineage 'Asgard' archaea, and proposal of the new archaeal phylum Promethearchaeota phyl. nov. and kingdom Promethearchaeati regn. nov.</title>
        <authorList>
            <person name="Imachi H."/>
            <person name="Nobu M.K."/>
            <person name="Kato S."/>
            <person name="Takaki Y."/>
            <person name="Miyazaki M."/>
            <person name="Miyata M."/>
            <person name="Ogawara M."/>
            <person name="Saito Y."/>
            <person name="Sakai S."/>
            <person name="Tahara Y.O."/>
            <person name="Takano Y."/>
            <person name="Tasumi E."/>
            <person name="Uematsu K."/>
            <person name="Yoshimura T."/>
            <person name="Itoh T."/>
            <person name="Ohkuma M."/>
            <person name="Takai K."/>
        </authorList>
    </citation>
    <scope>NUCLEOTIDE SEQUENCE [LARGE SCALE GENOMIC DNA]</scope>
    <source>
        <strain evidence="1 2">MK-D1</strain>
    </source>
</reference>
<dbReference type="EMBL" id="CP042905">
    <property type="protein sequence ID" value="QEE16249.2"/>
    <property type="molecule type" value="Genomic_DNA"/>
</dbReference>
<name>A0A5B9DAK0_9ARCH</name>
<protein>
    <submittedName>
        <fullName evidence="1">ECF transporter S component</fullName>
    </submittedName>
</protein>
<dbReference type="PANTHER" id="PTHR37815:SF3">
    <property type="entry name" value="UPF0397 PROTEIN SPR0429"/>
    <property type="match status" value="1"/>
</dbReference>
<proteinExistence type="predicted"/>
<organism evidence="1 2">
    <name type="scientific">Promethearchaeum syntrophicum</name>
    <dbReference type="NCBI Taxonomy" id="2594042"/>
    <lineage>
        <taxon>Archaea</taxon>
        <taxon>Promethearchaeati</taxon>
        <taxon>Promethearchaeota</taxon>
        <taxon>Promethearchaeia</taxon>
        <taxon>Promethearchaeales</taxon>
        <taxon>Promethearchaeaceae</taxon>
        <taxon>Promethearchaeum</taxon>
    </lineage>
</organism>
<reference evidence="1 2" key="1">
    <citation type="journal article" date="2020" name="Nature">
        <title>Isolation of an archaeon at the prokaryote-eukaryote interface.</title>
        <authorList>
            <person name="Imachi H."/>
            <person name="Nobu M.K."/>
            <person name="Nakahara N."/>
            <person name="Morono Y."/>
            <person name="Ogawara M."/>
            <person name="Takaki Y."/>
            <person name="Takano Y."/>
            <person name="Uematsu K."/>
            <person name="Ikuta T."/>
            <person name="Ito M."/>
            <person name="Matsui Y."/>
            <person name="Miyazaki M."/>
            <person name="Murata K."/>
            <person name="Saito Y."/>
            <person name="Sakai S."/>
            <person name="Song C."/>
            <person name="Tasumi E."/>
            <person name="Yamanaka Y."/>
            <person name="Yamaguchi T."/>
            <person name="Kamagata Y."/>
            <person name="Tamaki H."/>
            <person name="Takai K."/>
        </authorList>
    </citation>
    <scope>NUCLEOTIDE SEQUENCE [LARGE SCALE GENOMIC DNA]</scope>
    <source>
        <strain evidence="1 2">MK-D1</strain>
    </source>
</reference>
<keyword evidence="2" id="KW-1185">Reference proteome</keyword>
<sequence>MEIENVQPNIALKVERDVPDNKRRTVILNIAIMGILTALETILTTTVSIPIPATTGYFNVGEGLIYFTAVLFGPYIGAFVGGVGAAFADILGPYAIFAPGTFIAKGAEGFIVGLVFKYLQSNENLKNNWRIFTIILGVVAGGLMAIFADGVFPIIILGVILAVIIWILGLTVQKNISVKILSMMAGGMAMVLGYFLYESLILNLISPGYFSNPLNAAVIEIPLNILQVLSGIFIAIPLITALEPVVKNYYK</sequence>
<evidence type="ECO:0000313" key="1">
    <source>
        <dbReference type="EMBL" id="QEE16249.2"/>
    </source>
</evidence>
<dbReference type="AlphaFoldDB" id="A0A5B9DAK0"/>
<accession>A0A5B9DAK0</accession>
<dbReference type="PANTHER" id="PTHR37815">
    <property type="entry name" value="UPF0397 PROTEIN BC_2624-RELATED"/>
    <property type="match status" value="1"/>
</dbReference>
<dbReference type="KEGG" id="psyt:DSAG12_02079"/>
<evidence type="ECO:0000313" key="2">
    <source>
        <dbReference type="Proteomes" id="UP000321408"/>
    </source>
</evidence>
<dbReference type="Gene3D" id="1.10.1760.20">
    <property type="match status" value="1"/>
</dbReference>
<dbReference type="InterPro" id="IPR009825">
    <property type="entry name" value="ECF_substrate-spec-like"/>
</dbReference>
<dbReference type="Proteomes" id="UP000321408">
    <property type="component" value="Chromosome"/>
</dbReference>
<dbReference type="Pfam" id="PF07155">
    <property type="entry name" value="ECF-ribofla_trS"/>
    <property type="match status" value="1"/>
</dbReference>